<organism evidence="3 4">
    <name type="scientific">Actinoallomurus vinaceus</name>
    <dbReference type="NCBI Taxonomy" id="1080074"/>
    <lineage>
        <taxon>Bacteria</taxon>
        <taxon>Bacillati</taxon>
        <taxon>Actinomycetota</taxon>
        <taxon>Actinomycetes</taxon>
        <taxon>Streptosporangiales</taxon>
        <taxon>Thermomonosporaceae</taxon>
        <taxon>Actinoallomurus</taxon>
    </lineage>
</organism>
<gene>
    <name evidence="3" type="ORF">GCM10023196_068030</name>
</gene>
<keyword evidence="4" id="KW-1185">Reference proteome</keyword>
<reference evidence="4" key="1">
    <citation type="journal article" date="2019" name="Int. J. Syst. Evol. Microbiol.">
        <title>The Global Catalogue of Microorganisms (GCM) 10K type strain sequencing project: providing services to taxonomists for standard genome sequencing and annotation.</title>
        <authorList>
            <consortium name="The Broad Institute Genomics Platform"/>
            <consortium name="The Broad Institute Genome Sequencing Center for Infectious Disease"/>
            <person name="Wu L."/>
            <person name="Ma J."/>
        </authorList>
    </citation>
    <scope>NUCLEOTIDE SEQUENCE [LARGE SCALE GENOMIC DNA]</scope>
    <source>
        <strain evidence="4">JCM 17939</strain>
    </source>
</reference>
<dbReference type="EMBL" id="BAABHK010000011">
    <property type="protein sequence ID" value="GAA4632850.1"/>
    <property type="molecule type" value="Genomic_DNA"/>
</dbReference>
<name>A0ABP8UI83_9ACTN</name>
<dbReference type="Proteomes" id="UP001501442">
    <property type="component" value="Unassembled WGS sequence"/>
</dbReference>
<accession>A0ABP8UI83</accession>
<dbReference type="RefSeq" id="WP_345435851.1">
    <property type="nucleotide sequence ID" value="NZ_BAABHK010000011.1"/>
</dbReference>
<feature type="region of interest" description="Disordered" evidence="1">
    <location>
        <begin position="130"/>
        <end position="174"/>
    </location>
</feature>
<comment type="caution">
    <text evidence="3">The sequence shown here is derived from an EMBL/GenBank/DDBJ whole genome shotgun (WGS) entry which is preliminary data.</text>
</comment>
<feature type="region of interest" description="Disordered" evidence="1">
    <location>
        <begin position="1"/>
        <end position="28"/>
    </location>
</feature>
<dbReference type="InterPro" id="IPR047789">
    <property type="entry name" value="CU044_5270-like"/>
</dbReference>
<proteinExistence type="predicted"/>
<evidence type="ECO:0000256" key="1">
    <source>
        <dbReference type="SAM" id="MobiDB-lite"/>
    </source>
</evidence>
<protein>
    <submittedName>
        <fullName evidence="3">CU044_5270 family protein</fullName>
    </submittedName>
</protein>
<evidence type="ECO:0000313" key="3">
    <source>
        <dbReference type="EMBL" id="GAA4632850.1"/>
    </source>
</evidence>
<dbReference type="NCBIfam" id="NF038083">
    <property type="entry name" value="CU044_5270_fam"/>
    <property type="match status" value="1"/>
</dbReference>
<keyword evidence="2" id="KW-0812">Transmembrane</keyword>
<evidence type="ECO:0000313" key="4">
    <source>
        <dbReference type="Proteomes" id="UP001501442"/>
    </source>
</evidence>
<feature type="compositionally biased region" description="Basic and acidic residues" evidence="1">
    <location>
        <begin position="1"/>
        <end position="15"/>
    </location>
</feature>
<keyword evidence="2" id="KW-0472">Membrane</keyword>
<keyword evidence="2" id="KW-1133">Transmembrane helix</keyword>
<feature type="compositionally biased region" description="Basic and acidic residues" evidence="1">
    <location>
        <begin position="152"/>
        <end position="164"/>
    </location>
</feature>
<evidence type="ECO:0000256" key="2">
    <source>
        <dbReference type="SAM" id="Phobius"/>
    </source>
</evidence>
<feature type="transmembrane region" description="Helical" evidence="2">
    <location>
        <begin position="42"/>
        <end position="61"/>
    </location>
</feature>
<sequence>MDEMTMLRELGERLNQEPPSTLARQRNRLSAGPARARAVWRWRAAVAGGLAVILAVAFALVQTVRFGSREPAASAQAADVLIRAAATAAKEPAPRPGQFAFVHFKEGQDGETQEGTDWLSVDGRHVGLLRRNPPLGGPPGRTGWGQEWACEEGDHPATDLRHPPSCEPSRTYRSDLPTDAGRMLAYLYEQGEDGSKADAAWEQASDLTAEVLPPRSRAALFGAMARIPGATVVKDVADEAGRRGIGVAYVSGSTEHRERDILIFDRSTYAFLGEKDVLVKSYDGRPPGTVFAYSVLLRTAYVDRVGQLP</sequence>